<comment type="cofactor">
    <cofactor evidence="1">
        <name>NAD(+)</name>
        <dbReference type="ChEBI" id="CHEBI:57540"/>
    </cofactor>
</comment>
<keyword evidence="3" id="KW-0378">Hydrolase</keyword>
<dbReference type="Gene3D" id="3.40.50.720">
    <property type="entry name" value="NAD(P)-binding Rossmann-like Domain"/>
    <property type="match status" value="1"/>
</dbReference>
<dbReference type="InterPro" id="IPR000683">
    <property type="entry name" value="Gfo/Idh/MocA-like_OxRdtase_N"/>
</dbReference>
<evidence type="ECO:0000256" key="6">
    <source>
        <dbReference type="SAM" id="SignalP"/>
    </source>
</evidence>
<accession>A0ABP8LWJ4</accession>
<dbReference type="PROSITE" id="PS51318">
    <property type="entry name" value="TAT"/>
    <property type="match status" value="1"/>
</dbReference>
<organism evidence="9 10">
    <name type="scientific">Ravibacter arvi</name>
    <dbReference type="NCBI Taxonomy" id="2051041"/>
    <lineage>
        <taxon>Bacteria</taxon>
        <taxon>Pseudomonadati</taxon>
        <taxon>Bacteroidota</taxon>
        <taxon>Cytophagia</taxon>
        <taxon>Cytophagales</taxon>
        <taxon>Spirosomataceae</taxon>
        <taxon>Ravibacter</taxon>
    </lineage>
</organism>
<feature type="chain" id="PRO_5047438387" evidence="6">
    <location>
        <begin position="31"/>
        <end position="470"/>
    </location>
</feature>
<evidence type="ECO:0000256" key="5">
    <source>
        <dbReference type="ARBA" id="ARBA00023295"/>
    </source>
</evidence>
<name>A0ABP8LWJ4_9BACT</name>
<evidence type="ECO:0000313" key="10">
    <source>
        <dbReference type="Proteomes" id="UP001501508"/>
    </source>
</evidence>
<dbReference type="SUPFAM" id="SSF51735">
    <property type="entry name" value="NAD(P)-binding Rossmann-fold domains"/>
    <property type="match status" value="1"/>
</dbReference>
<evidence type="ECO:0000256" key="4">
    <source>
        <dbReference type="ARBA" id="ARBA00023027"/>
    </source>
</evidence>
<gene>
    <name evidence="9" type="ORF">GCM10023091_18440</name>
</gene>
<dbReference type="InterPro" id="IPR036291">
    <property type="entry name" value="NAD(P)-bd_dom_sf"/>
</dbReference>
<proteinExistence type="inferred from homology"/>
<feature type="domain" description="Gfo/Idh/MocA-like oxidoreductase N-terminal" evidence="7">
    <location>
        <begin position="61"/>
        <end position="184"/>
    </location>
</feature>
<sequence length="470" mass="52250">MKNTFQHPRRTFIKSIGLATVGLGPASALASPLIADPAIGKMAEKPAFNMSGYAAPKLEKIRLGIIGLGNRGMAALQRMLRIEGVEIVALCDLRESQVAKGREYAAKAGQKPTAYHTEPDAWKKMCERKDLDLVYILTPWNLHTPQAVFSMNHGKHVFVEVPAATTLEECWALVNTSEKTKKHCIQVENCCYDFTEMMVLNMAQQGYFGEIIHAEGAYIHDLAELFLGDRFYQKWELQQAVGKMGNLYPTHGLGPICQVMNINRGDRMEYLVSTSTNDFTMAPLVKEKAENDNSLKPFVGKAFNGNMNTTTIRTLKGKTMVVQYDVSSVRPYSRIHLVSGTKGAAQKFPLPARIANSHEWLSEKEYQELEEKFTPPIIKKIGEIAKKVGGHGGMDFLMDWRNIDCIRNGLAMDQDVYDAALWSSITPLSIASVANRSNSVDVPDFTRGNWKTNAPVDLSLKTGATTQVKE</sequence>
<reference evidence="10" key="1">
    <citation type="journal article" date="2019" name="Int. J. Syst. Evol. Microbiol.">
        <title>The Global Catalogue of Microorganisms (GCM) 10K type strain sequencing project: providing services to taxonomists for standard genome sequencing and annotation.</title>
        <authorList>
            <consortium name="The Broad Institute Genomics Platform"/>
            <consortium name="The Broad Institute Genome Sequencing Center for Infectious Disease"/>
            <person name="Wu L."/>
            <person name="Ma J."/>
        </authorList>
    </citation>
    <scope>NUCLEOTIDE SEQUENCE [LARGE SCALE GENOMIC DNA]</scope>
    <source>
        <strain evidence="10">JCM 31920</strain>
    </source>
</reference>
<feature type="domain" description="Glycosyl hydrolase 109 C-terminal" evidence="8">
    <location>
        <begin position="197"/>
        <end position="354"/>
    </location>
</feature>
<dbReference type="Pfam" id="PF21252">
    <property type="entry name" value="Glyco_hydro_109_C"/>
    <property type="match status" value="1"/>
</dbReference>
<protein>
    <submittedName>
        <fullName evidence="9">Gfo/Idh/MocA family oxidoreductase</fullName>
    </submittedName>
</protein>
<comment type="similarity">
    <text evidence="2">Belongs to the Gfo/Idh/MocA family. Glycosyl hydrolase 109 subfamily.</text>
</comment>
<dbReference type="PANTHER" id="PTHR43818:SF1">
    <property type="entry name" value="GLYCOSYL HYDROLASE FAMILY 109 PROTEIN"/>
    <property type="match status" value="1"/>
</dbReference>
<dbReference type="EMBL" id="BAABEY010000018">
    <property type="protein sequence ID" value="GAA4438174.1"/>
    <property type="molecule type" value="Genomic_DNA"/>
</dbReference>
<dbReference type="PANTHER" id="PTHR43818">
    <property type="entry name" value="BCDNA.GH03377"/>
    <property type="match status" value="1"/>
</dbReference>
<keyword evidence="5" id="KW-0326">Glycosidase</keyword>
<evidence type="ECO:0000313" key="9">
    <source>
        <dbReference type="EMBL" id="GAA4438174.1"/>
    </source>
</evidence>
<keyword evidence="10" id="KW-1185">Reference proteome</keyword>
<evidence type="ECO:0000259" key="7">
    <source>
        <dbReference type="Pfam" id="PF01408"/>
    </source>
</evidence>
<comment type="caution">
    <text evidence="9">The sequence shown here is derived from an EMBL/GenBank/DDBJ whole genome shotgun (WGS) entry which is preliminary data.</text>
</comment>
<feature type="signal peptide" evidence="6">
    <location>
        <begin position="1"/>
        <end position="30"/>
    </location>
</feature>
<dbReference type="Gene3D" id="3.30.360.10">
    <property type="entry name" value="Dihydrodipicolinate Reductase, domain 2"/>
    <property type="match status" value="1"/>
</dbReference>
<evidence type="ECO:0000256" key="3">
    <source>
        <dbReference type="ARBA" id="ARBA00022801"/>
    </source>
</evidence>
<dbReference type="InterPro" id="IPR006311">
    <property type="entry name" value="TAT_signal"/>
</dbReference>
<dbReference type="Proteomes" id="UP001501508">
    <property type="component" value="Unassembled WGS sequence"/>
</dbReference>
<dbReference type="Pfam" id="PF01408">
    <property type="entry name" value="GFO_IDH_MocA"/>
    <property type="match status" value="1"/>
</dbReference>
<keyword evidence="4" id="KW-0520">NAD</keyword>
<dbReference type="InterPro" id="IPR050463">
    <property type="entry name" value="Gfo/Idh/MocA_oxidrdct_glycsds"/>
</dbReference>
<dbReference type="RefSeq" id="WP_345028228.1">
    <property type="nucleotide sequence ID" value="NZ_BAABEY010000018.1"/>
</dbReference>
<dbReference type="InterPro" id="IPR049303">
    <property type="entry name" value="Glyco_hydro_109_C"/>
</dbReference>
<keyword evidence="6" id="KW-0732">Signal</keyword>
<evidence type="ECO:0000256" key="1">
    <source>
        <dbReference type="ARBA" id="ARBA00001911"/>
    </source>
</evidence>
<evidence type="ECO:0000259" key="8">
    <source>
        <dbReference type="Pfam" id="PF21252"/>
    </source>
</evidence>
<evidence type="ECO:0000256" key="2">
    <source>
        <dbReference type="ARBA" id="ARBA00009329"/>
    </source>
</evidence>